<reference evidence="2" key="1">
    <citation type="submission" date="2017-01" db="EMBL/GenBank/DDBJ databases">
        <authorList>
            <person name="Varghese N."/>
            <person name="Submissions S."/>
        </authorList>
    </citation>
    <scope>NUCLEOTIDE SEQUENCE [LARGE SCALE GENOMIC DNA]</scope>
    <source>
        <strain evidence="2">DSM 18714</strain>
    </source>
</reference>
<sequence>MRITVACPESLIEDANHLAMVLAHGPADGQTYGAPGWVDAAGHRYACASFEARAAWIAAAQGPIARPAWDDKTTGRYIVNMAAAARAQAALVLAPAPAPAAPDTITALAGPTGPDALAAMGLSAPVTET</sequence>
<organism evidence="1 2">
    <name type="scientific">Phaeovulum vinaykumarii</name>
    <dbReference type="NCBI Taxonomy" id="407234"/>
    <lineage>
        <taxon>Bacteria</taxon>
        <taxon>Pseudomonadati</taxon>
        <taxon>Pseudomonadota</taxon>
        <taxon>Alphaproteobacteria</taxon>
        <taxon>Rhodobacterales</taxon>
        <taxon>Paracoccaceae</taxon>
        <taxon>Phaeovulum</taxon>
    </lineage>
</organism>
<protein>
    <submittedName>
        <fullName evidence="1">Uncharacterized protein</fullName>
    </submittedName>
</protein>
<keyword evidence="2" id="KW-1185">Reference proteome</keyword>
<name>A0A1N7MFC1_9RHOB</name>
<dbReference type="RefSeq" id="WP_076366749.1">
    <property type="nucleotide sequence ID" value="NZ_FTOM01000007.1"/>
</dbReference>
<dbReference type="OrthoDB" id="7866420at2"/>
<evidence type="ECO:0000313" key="1">
    <source>
        <dbReference type="EMBL" id="SIS84826.1"/>
    </source>
</evidence>
<dbReference type="EMBL" id="FTOM01000007">
    <property type="protein sequence ID" value="SIS84826.1"/>
    <property type="molecule type" value="Genomic_DNA"/>
</dbReference>
<gene>
    <name evidence="1" type="ORF">SAMN05421795_10757</name>
</gene>
<proteinExistence type="predicted"/>
<evidence type="ECO:0000313" key="2">
    <source>
        <dbReference type="Proteomes" id="UP000186098"/>
    </source>
</evidence>
<dbReference type="AlphaFoldDB" id="A0A1N7MFC1"/>
<accession>A0A1N7MFC1</accession>
<dbReference type="STRING" id="407234.SAMN05421795_10757"/>
<dbReference type="Proteomes" id="UP000186098">
    <property type="component" value="Unassembled WGS sequence"/>
</dbReference>